<keyword evidence="1" id="KW-0391">Immunity</keyword>
<protein>
    <submittedName>
        <fullName evidence="3">(spotted green pufferfish) hypothetical protein</fullName>
    </submittedName>
</protein>
<dbReference type="KEGG" id="tng:GSTEN00000031G001"/>
<name>Q4TJD5_TETNG</name>
<dbReference type="GO" id="GO:0005886">
    <property type="term" value="C:plasma membrane"/>
    <property type="evidence" value="ECO:0007669"/>
    <property type="project" value="TreeGrafter"/>
</dbReference>
<dbReference type="OrthoDB" id="8947657at2759"/>
<proteinExistence type="predicted"/>
<comment type="caution">
    <text evidence="3">The sequence shown here is derived from an EMBL/GenBank/DDBJ whole genome shotgun (WGS) entry which is preliminary data.</text>
</comment>
<feature type="region of interest" description="Disordered" evidence="2">
    <location>
        <begin position="87"/>
        <end position="116"/>
    </location>
</feature>
<organism evidence="3">
    <name type="scientific">Tetraodon nigroviridis</name>
    <name type="common">Spotted green pufferfish</name>
    <name type="synonym">Chelonodon nigroviridis</name>
    <dbReference type="NCBI Taxonomy" id="99883"/>
    <lineage>
        <taxon>Eukaryota</taxon>
        <taxon>Metazoa</taxon>
        <taxon>Chordata</taxon>
        <taxon>Craniata</taxon>
        <taxon>Vertebrata</taxon>
        <taxon>Euteleostomi</taxon>
        <taxon>Actinopterygii</taxon>
        <taxon>Neopterygii</taxon>
        <taxon>Teleostei</taxon>
        <taxon>Neoteleostei</taxon>
        <taxon>Acanthomorphata</taxon>
        <taxon>Eupercaria</taxon>
        <taxon>Tetraodontiformes</taxon>
        <taxon>Tetradontoidea</taxon>
        <taxon>Tetraodontidae</taxon>
        <taxon>Tetraodon</taxon>
    </lineage>
</organism>
<dbReference type="PANTHER" id="PTHR23268:SF28">
    <property type="entry name" value="T CELL RECEPTOR BETA VARIABLE 19"/>
    <property type="match status" value="1"/>
</dbReference>
<dbReference type="Gene3D" id="2.60.40.10">
    <property type="entry name" value="Immunoglobulins"/>
    <property type="match status" value="1"/>
</dbReference>
<feature type="non-terminal residue" evidence="3">
    <location>
        <position position="1"/>
    </location>
</feature>
<evidence type="ECO:0000256" key="1">
    <source>
        <dbReference type="ARBA" id="ARBA00022859"/>
    </source>
</evidence>
<reference evidence="3" key="2">
    <citation type="submission" date="2004-02" db="EMBL/GenBank/DDBJ databases">
        <authorList>
            <consortium name="Genoscope"/>
            <consortium name="Whitehead Institute Centre for Genome Research"/>
        </authorList>
    </citation>
    <scope>NUCLEOTIDE SEQUENCE</scope>
</reference>
<reference evidence="3" key="1">
    <citation type="journal article" date="2004" name="Nature">
        <title>Genome duplication in the teleost fish Tetraodon nigroviridis reveals the early vertebrate proto-karyotype.</title>
        <authorList>
            <person name="Jaillon O."/>
            <person name="Aury J.-M."/>
            <person name="Brunet F."/>
            <person name="Petit J.-L."/>
            <person name="Stange-Thomann N."/>
            <person name="Mauceli E."/>
            <person name="Bouneau L."/>
            <person name="Fischer C."/>
            <person name="Ozouf-Costaz C."/>
            <person name="Bernot A."/>
            <person name="Nicaud S."/>
            <person name="Jaffe D."/>
            <person name="Fisher S."/>
            <person name="Lutfalla G."/>
            <person name="Dossat C."/>
            <person name="Segurens B."/>
            <person name="Dasilva C."/>
            <person name="Salanoubat M."/>
            <person name="Levy M."/>
            <person name="Boudet N."/>
            <person name="Castellano S."/>
            <person name="Anthouard V."/>
            <person name="Jubin C."/>
            <person name="Castelli V."/>
            <person name="Katinka M."/>
            <person name="Vacherie B."/>
            <person name="Biemont C."/>
            <person name="Skalli Z."/>
            <person name="Cattolico L."/>
            <person name="Poulain J."/>
            <person name="De Berardinis V."/>
            <person name="Cruaud C."/>
            <person name="Duprat S."/>
            <person name="Brottier P."/>
            <person name="Coutanceau J.-P."/>
            <person name="Gouzy J."/>
            <person name="Parra G."/>
            <person name="Lardier G."/>
            <person name="Chapple C."/>
            <person name="McKernan K.J."/>
            <person name="McEwan P."/>
            <person name="Bosak S."/>
            <person name="Kellis M."/>
            <person name="Volff J.-N."/>
            <person name="Guigo R."/>
            <person name="Zody M.C."/>
            <person name="Mesirov J."/>
            <person name="Lindblad-Toh K."/>
            <person name="Birren B."/>
            <person name="Nusbaum C."/>
            <person name="Kahn D."/>
            <person name="Robinson-Rechavi M."/>
            <person name="Laudet V."/>
            <person name="Schachter V."/>
            <person name="Quetier F."/>
            <person name="Saurin W."/>
            <person name="Scarpelli C."/>
            <person name="Wincker P."/>
            <person name="Lander E.S."/>
            <person name="Weissenbach J."/>
            <person name="Roest Crollius H."/>
        </authorList>
    </citation>
    <scope>NUCLEOTIDE SEQUENCE [LARGE SCALE GENOMIC DNA]</scope>
</reference>
<dbReference type="SUPFAM" id="SSF48726">
    <property type="entry name" value="Immunoglobulin"/>
    <property type="match status" value="1"/>
</dbReference>
<dbReference type="PANTHER" id="PTHR23268">
    <property type="entry name" value="T-CELL RECEPTOR BETA CHAIN"/>
    <property type="match status" value="1"/>
</dbReference>
<evidence type="ECO:0000313" key="3">
    <source>
        <dbReference type="EMBL" id="CAF86997.1"/>
    </source>
</evidence>
<dbReference type="InterPro" id="IPR036179">
    <property type="entry name" value="Ig-like_dom_sf"/>
</dbReference>
<gene>
    <name evidence="3" type="ORF">GSTENG00000031001</name>
</gene>
<dbReference type="GO" id="GO:0002376">
    <property type="term" value="P:immune system process"/>
    <property type="evidence" value="ECO:0007669"/>
    <property type="project" value="UniProtKB-KW"/>
</dbReference>
<accession>Q4TJD5</accession>
<dbReference type="InterPro" id="IPR050413">
    <property type="entry name" value="TCR_beta_variable"/>
</dbReference>
<dbReference type="EMBL" id="CAAE01000146">
    <property type="protein sequence ID" value="CAF86997.1"/>
    <property type="molecule type" value="Genomic_DNA"/>
</dbReference>
<evidence type="ECO:0000256" key="2">
    <source>
        <dbReference type="SAM" id="MobiDB-lite"/>
    </source>
</evidence>
<dbReference type="AlphaFoldDB" id="Q4TJD5"/>
<dbReference type="InterPro" id="IPR013783">
    <property type="entry name" value="Ig-like_fold"/>
</dbReference>
<dbReference type="GO" id="GO:0007166">
    <property type="term" value="P:cell surface receptor signaling pathway"/>
    <property type="evidence" value="ECO:0007669"/>
    <property type="project" value="TreeGrafter"/>
</dbReference>
<sequence>VHLSEEKQRSQTPAEALTSPNVQVSLSFTHKIQNYDTILWYQRSAGDTALKLIGYMVYKDLTMEPAFKGKFDISGDGEKTADLHILNPTHPEDSGEYYGAASQHSCKESHSLIQKP</sequence>